<keyword evidence="3" id="KW-0001">2Fe-2S</keyword>
<comment type="caution">
    <text evidence="14">The sequence shown here is derived from an EMBL/GenBank/DDBJ whole genome shotgun (WGS) entry which is preliminary data.</text>
</comment>
<evidence type="ECO:0000256" key="11">
    <source>
        <dbReference type="SAM" id="MobiDB-lite"/>
    </source>
</evidence>
<keyword evidence="5 12" id="KW-1133">Transmembrane helix</keyword>
<geneLocation type="plasmid" evidence="14">
    <name>unnamed</name>
</geneLocation>
<evidence type="ECO:0000256" key="6">
    <source>
        <dbReference type="ARBA" id="ARBA00023004"/>
    </source>
</evidence>
<evidence type="ECO:0000256" key="2">
    <source>
        <dbReference type="ARBA" id="ARBA00022692"/>
    </source>
</evidence>
<evidence type="ECO:0000256" key="1">
    <source>
        <dbReference type="ARBA" id="ARBA00004141"/>
    </source>
</evidence>
<dbReference type="InterPro" id="IPR013130">
    <property type="entry name" value="Fe3_Rdtase_TM_dom"/>
</dbReference>
<evidence type="ECO:0000259" key="13">
    <source>
        <dbReference type="PROSITE" id="PS51296"/>
    </source>
</evidence>
<keyword evidence="14" id="KW-0614">Plasmid</keyword>
<name>A0ABT0CWB7_9HYPH</name>
<evidence type="ECO:0000256" key="12">
    <source>
        <dbReference type="SAM" id="Phobius"/>
    </source>
</evidence>
<evidence type="ECO:0000256" key="9">
    <source>
        <dbReference type="ARBA" id="ARBA00034078"/>
    </source>
</evidence>
<evidence type="ECO:0000256" key="7">
    <source>
        <dbReference type="ARBA" id="ARBA00023014"/>
    </source>
</evidence>
<evidence type="ECO:0000256" key="10">
    <source>
        <dbReference type="ARBA" id="ARBA00038001"/>
    </source>
</evidence>
<feature type="domain" description="Rieske" evidence="13">
    <location>
        <begin position="237"/>
        <end position="332"/>
    </location>
</feature>
<comment type="subcellular location">
    <subcellularLocation>
        <location evidence="1">Membrane</location>
        <topology evidence="1">Multi-pass membrane protein</topology>
    </subcellularLocation>
</comment>
<feature type="transmembrane region" description="Helical" evidence="12">
    <location>
        <begin position="172"/>
        <end position="191"/>
    </location>
</feature>
<evidence type="ECO:0000256" key="4">
    <source>
        <dbReference type="ARBA" id="ARBA00022723"/>
    </source>
</evidence>
<feature type="compositionally biased region" description="Pro residues" evidence="11">
    <location>
        <begin position="351"/>
        <end position="360"/>
    </location>
</feature>
<feature type="transmembrane region" description="Helical" evidence="12">
    <location>
        <begin position="15"/>
        <end position="35"/>
    </location>
</feature>
<comment type="cofactor">
    <cofactor evidence="9">
        <name>[2Fe-2S] cluster</name>
        <dbReference type="ChEBI" id="CHEBI:190135"/>
    </cofactor>
</comment>
<evidence type="ECO:0000313" key="14">
    <source>
        <dbReference type="EMBL" id="MCJ8237448.1"/>
    </source>
</evidence>
<keyword evidence="6" id="KW-0408">Iron</keyword>
<dbReference type="SUPFAM" id="SSF50022">
    <property type="entry name" value="ISP domain"/>
    <property type="match status" value="1"/>
</dbReference>
<dbReference type="InterPro" id="IPR036922">
    <property type="entry name" value="Rieske_2Fe-2S_sf"/>
</dbReference>
<gene>
    <name evidence="14" type="ORF">MKJ03_03855</name>
</gene>
<dbReference type="Pfam" id="PF01794">
    <property type="entry name" value="Ferric_reduct"/>
    <property type="match status" value="1"/>
</dbReference>
<feature type="transmembrane region" description="Helical" evidence="12">
    <location>
        <begin position="197"/>
        <end position="216"/>
    </location>
</feature>
<feature type="region of interest" description="Disordered" evidence="11">
    <location>
        <begin position="347"/>
        <end position="366"/>
    </location>
</feature>
<accession>A0ABT0CWB7</accession>
<organism evidence="14 15">
    <name type="scientific">Peteryoungia algae</name>
    <dbReference type="NCBI Taxonomy" id="2919917"/>
    <lineage>
        <taxon>Bacteria</taxon>
        <taxon>Pseudomonadati</taxon>
        <taxon>Pseudomonadota</taxon>
        <taxon>Alphaproteobacteria</taxon>
        <taxon>Hyphomicrobiales</taxon>
        <taxon>Rhizobiaceae</taxon>
        <taxon>Peteryoungia</taxon>
    </lineage>
</organism>
<dbReference type="CDD" id="cd03467">
    <property type="entry name" value="Rieske"/>
    <property type="match status" value="1"/>
</dbReference>
<keyword evidence="2 12" id="KW-0812">Transmembrane</keyword>
<evidence type="ECO:0000256" key="5">
    <source>
        <dbReference type="ARBA" id="ARBA00022989"/>
    </source>
</evidence>
<reference evidence="14 15" key="1">
    <citation type="submission" date="2022-03" db="EMBL/GenBank/DDBJ databases">
        <title>Rhizobium SSM4.3 sp. nov., isolated from Sediment (Gouqi Island).</title>
        <authorList>
            <person name="Chen G."/>
        </authorList>
    </citation>
    <scope>NUCLEOTIDE SEQUENCE [LARGE SCALE GENOMIC DNA]</scope>
    <source>
        <strain evidence="14 15">SSM4.3</strain>
        <plasmid evidence="14">unnamed</plasmid>
    </source>
</reference>
<keyword evidence="8 12" id="KW-0472">Membrane</keyword>
<evidence type="ECO:0000256" key="8">
    <source>
        <dbReference type="ARBA" id="ARBA00023136"/>
    </source>
</evidence>
<dbReference type="EMBL" id="JALAYX010000001">
    <property type="protein sequence ID" value="MCJ8237448.1"/>
    <property type="molecule type" value="Genomic_DNA"/>
</dbReference>
<evidence type="ECO:0000256" key="3">
    <source>
        <dbReference type="ARBA" id="ARBA00022714"/>
    </source>
</evidence>
<dbReference type="PANTHER" id="PTHR21496:SF0">
    <property type="entry name" value="RIESKE DOMAIN-CONTAINING PROTEIN"/>
    <property type="match status" value="1"/>
</dbReference>
<dbReference type="PROSITE" id="PS51296">
    <property type="entry name" value="RIESKE"/>
    <property type="match status" value="1"/>
</dbReference>
<feature type="transmembrane region" description="Helical" evidence="12">
    <location>
        <begin position="90"/>
        <end position="111"/>
    </location>
</feature>
<dbReference type="Proteomes" id="UP001522662">
    <property type="component" value="Unassembled WGS sequence"/>
</dbReference>
<dbReference type="Pfam" id="PF00355">
    <property type="entry name" value="Rieske"/>
    <property type="match status" value="1"/>
</dbReference>
<feature type="transmembrane region" description="Helical" evidence="12">
    <location>
        <begin position="55"/>
        <end position="78"/>
    </location>
</feature>
<dbReference type="InterPro" id="IPR017941">
    <property type="entry name" value="Rieske_2Fe-2S"/>
</dbReference>
<protein>
    <submittedName>
        <fullName evidence="14">Ferric reductase-like transmembrane domain-containing protein</fullName>
    </submittedName>
</protein>
<feature type="transmembrane region" description="Helical" evidence="12">
    <location>
        <begin position="131"/>
        <end position="151"/>
    </location>
</feature>
<evidence type="ECO:0000313" key="15">
    <source>
        <dbReference type="Proteomes" id="UP001522662"/>
    </source>
</evidence>
<proteinExistence type="inferred from homology"/>
<comment type="similarity">
    <text evidence="10">Belongs to the bacterial ring-hydroxylating dioxygenase ferredoxin component family.</text>
</comment>
<keyword evidence="4" id="KW-0479">Metal-binding</keyword>
<dbReference type="PANTHER" id="PTHR21496">
    <property type="entry name" value="FERREDOXIN-RELATED"/>
    <property type="match status" value="1"/>
</dbReference>
<dbReference type="RefSeq" id="WP_245134868.1">
    <property type="nucleotide sequence ID" value="NZ_CP128477.1"/>
</dbReference>
<dbReference type="Gene3D" id="2.102.10.10">
    <property type="entry name" value="Rieske [2Fe-2S] iron-sulphur domain"/>
    <property type="match status" value="1"/>
</dbReference>
<sequence length="366" mass="39723">MSTAYKPVGWNRNKLIYDAILLCGVVAYILLYLKLAPLLSSSVRAVDTPILRMRAFGSLAFLLLTLVLAIGPLARLDSRFLPLLYNRRHLGVMTAAVAFTHAMFVLDWYFAFSATPKFTALFTSNTSFGSIAGFPFELFGVFALVILLVLAATSHDFWLSFLSPPVWKAMHMGIYAAYAAAVLHVGLGAAIDGTNPMTALFLSASLAALSVLHLLAGRREMAIDDAASRIDAKTDWVDVGALDAIQEGRAIVGVLPRGERVAVFRFKNRLSALSNLCSHQNGPIGEGKVVMGFATCPWHGYQYRLEDGCAPPPFRERVRKYRVKISGARVLVDPVAVPLGTRIEPVVIDGAPPPASPPLPSRRTSP</sequence>
<keyword evidence="7" id="KW-0411">Iron-sulfur</keyword>
<keyword evidence="15" id="KW-1185">Reference proteome</keyword>